<dbReference type="eggNOG" id="COG1121">
    <property type="taxonomic scope" value="Bacteria"/>
</dbReference>
<dbReference type="InterPro" id="IPR003593">
    <property type="entry name" value="AAA+_ATPase"/>
</dbReference>
<dbReference type="PROSITE" id="PS50893">
    <property type="entry name" value="ABC_TRANSPORTER_2"/>
    <property type="match status" value="1"/>
</dbReference>
<comment type="caution">
    <text evidence="6">The sequence shown here is derived from an EMBL/GenBank/DDBJ whole genome shotgun (WGS) entry which is preliminary data.</text>
</comment>
<dbReference type="EC" id="3.6.3.-" evidence="6"/>
<proteinExistence type="inferred from homology"/>
<dbReference type="SMART" id="SM00382">
    <property type="entry name" value="AAA"/>
    <property type="match status" value="1"/>
</dbReference>
<dbReference type="PANTHER" id="PTHR42734:SF17">
    <property type="entry name" value="METAL TRANSPORT SYSTEM ATP-BINDING PROTEIN TM_0124-RELATED"/>
    <property type="match status" value="1"/>
</dbReference>
<evidence type="ECO:0000256" key="3">
    <source>
        <dbReference type="ARBA" id="ARBA00022741"/>
    </source>
</evidence>
<dbReference type="Pfam" id="PF00005">
    <property type="entry name" value="ABC_tran"/>
    <property type="match status" value="1"/>
</dbReference>
<gene>
    <name evidence="6" type="ORF">HMPREF9225_0840</name>
</gene>
<sequence>MRWKLNILEINNLSFSYGMAHILKDLNFQLKEKEVVVITGENGSGKSTFLKILLRELNGYSGSIKLFGEDLKNIKDFKDVGYVPQVERSNGISFPVTVKELVSLNFYREFGFIKKPSKKLMEMTRDKLKALDILEYENTPFNELSGGLKQRVMIARSLVKDPKLLILDEPTSGVDMENKVHFMEMIGKLNQEKGITILMVSHECEFIKNHLNLDRILDMREGALVDVGI</sequence>
<feature type="domain" description="ABC transporter" evidence="5">
    <location>
        <begin position="8"/>
        <end position="229"/>
    </location>
</feature>
<dbReference type="InterPro" id="IPR050153">
    <property type="entry name" value="Metal_Ion_Import_ABC"/>
</dbReference>
<keyword evidence="3" id="KW-0547">Nucleotide-binding</keyword>
<organism evidence="6 7">
    <name type="scientific">Peptoniphilus duerdenii ATCC BAA-1640</name>
    <dbReference type="NCBI Taxonomy" id="862517"/>
    <lineage>
        <taxon>Bacteria</taxon>
        <taxon>Bacillati</taxon>
        <taxon>Bacillota</taxon>
        <taxon>Tissierellia</taxon>
        <taxon>Tissierellales</taxon>
        <taxon>Peptoniphilaceae</taxon>
        <taxon>Peptoniphilus</taxon>
    </lineage>
</organism>
<comment type="similarity">
    <text evidence="1">Belongs to the ABC transporter superfamily.</text>
</comment>
<dbReference type="GO" id="GO:0016887">
    <property type="term" value="F:ATP hydrolysis activity"/>
    <property type="evidence" value="ECO:0007669"/>
    <property type="project" value="InterPro"/>
</dbReference>
<dbReference type="Gene3D" id="3.40.50.300">
    <property type="entry name" value="P-loop containing nucleotide triphosphate hydrolases"/>
    <property type="match status" value="1"/>
</dbReference>
<dbReference type="AlphaFoldDB" id="E0NL01"/>
<keyword evidence="2" id="KW-0813">Transport</keyword>
<evidence type="ECO:0000256" key="1">
    <source>
        <dbReference type="ARBA" id="ARBA00005417"/>
    </source>
</evidence>
<dbReference type="InterPro" id="IPR027417">
    <property type="entry name" value="P-loop_NTPase"/>
</dbReference>
<evidence type="ECO:0000259" key="5">
    <source>
        <dbReference type="PROSITE" id="PS50893"/>
    </source>
</evidence>
<accession>E0NL01</accession>
<keyword evidence="4 6" id="KW-0067">ATP-binding</keyword>
<keyword evidence="7" id="KW-1185">Reference proteome</keyword>
<dbReference type="InterPro" id="IPR003439">
    <property type="entry name" value="ABC_transporter-like_ATP-bd"/>
</dbReference>
<dbReference type="PANTHER" id="PTHR42734">
    <property type="entry name" value="METAL TRANSPORT SYSTEM ATP-BINDING PROTEIN TM_0124-RELATED"/>
    <property type="match status" value="1"/>
</dbReference>
<reference evidence="6 7" key="1">
    <citation type="submission" date="2010-07" db="EMBL/GenBank/DDBJ databases">
        <authorList>
            <person name="Muzny D."/>
            <person name="Qin X."/>
            <person name="Deng J."/>
            <person name="Jiang H."/>
            <person name="Liu Y."/>
            <person name="Qu J."/>
            <person name="Song X.-Z."/>
            <person name="Zhang L."/>
            <person name="Thornton R."/>
            <person name="Coyle M."/>
            <person name="Francisco L."/>
            <person name="Jackson L."/>
            <person name="Javaid M."/>
            <person name="Korchina V."/>
            <person name="Kovar C."/>
            <person name="Mata R."/>
            <person name="Mathew T."/>
            <person name="Ngo R."/>
            <person name="Nguyen L."/>
            <person name="Nguyen N."/>
            <person name="Okwuonu G."/>
            <person name="Ongeri F."/>
            <person name="Pham C."/>
            <person name="Simmons D."/>
            <person name="Wilczek-Boney K."/>
            <person name="Hale W."/>
            <person name="Jakkamsetti A."/>
            <person name="Pham P."/>
            <person name="Ruth R."/>
            <person name="San Lucas F."/>
            <person name="Warren J."/>
            <person name="Zhang J."/>
            <person name="Zhao Z."/>
            <person name="Zhou C."/>
            <person name="Zhu D."/>
            <person name="Lee S."/>
            <person name="Bess C."/>
            <person name="Blankenburg K."/>
            <person name="Forbes L."/>
            <person name="Fu Q."/>
            <person name="Gubbala S."/>
            <person name="Hirani K."/>
            <person name="Jayaseelan J.C."/>
            <person name="Lara F."/>
            <person name="Munidasa M."/>
            <person name="Palculict T."/>
            <person name="Patil S."/>
            <person name="Pu L.-L."/>
            <person name="Saada N."/>
            <person name="Tang L."/>
            <person name="Weissenberger G."/>
            <person name="Zhu Y."/>
            <person name="Hemphill L."/>
            <person name="Shang Y."/>
            <person name="Youmans B."/>
            <person name="Ayvaz T."/>
            <person name="Ross M."/>
            <person name="Santibanez J."/>
            <person name="Aqrawi P."/>
            <person name="Gross S."/>
            <person name="Joshi V."/>
            <person name="Fowler G."/>
            <person name="Nazareth L."/>
            <person name="Reid J."/>
            <person name="Worley K."/>
            <person name="Petrosino J."/>
            <person name="Highlander S."/>
            <person name="Gibbs R."/>
        </authorList>
    </citation>
    <scope>NUCLEOTIDE SEQUENCE [LARGE SCALE GENOMIC DNA]</scope>
    <source>
        <strain evidence="6 7">ATCC BAA-1640</strain>
    </source>
</reference>
<name>E0NL01_9FIRM</name>
<keyword evidence="6" id="KW-0378">Hydrolase</keyword>
<protein>
    <submittedName>
        <fullName evidence="6">ABC transporter, ATP-binding protein</fullName>
        <ecNumber evidence="6">3.6.3.-</ecNumber>
    </submittedName>
</protein>
<dbReference type="STRING" id="862517.HMPREF9225_0840"/>
<dbReference type="SUPFAM" id="SSF52540">
    <property type="entry name" value="P-loop containing nucleoside triphosphate hydrolases"/>
    <property type="match status" value="1"/>
</dbReference>
<dbReference type="EMBL" id="AEEH01000033">
    <property type="protein sequence ID" value="EFM25504.1"/>
    <property type="molecule type" value="Genomic_DNA"/>
</dbReference>
<dbReference type="GO" id="GO:0005524">
    <property type="term" value="F:ATP binding"/>
    <property type="evidence" value="ECO:0007669"/>
    <property type="project" value="UniProtKB-KW"/>
</dbReference>
<evidence type="ECO:0000313" key="6">
    <source>
        <dbReference type="EMBL" id="EFM25504.1"/>
    </source>
</evidence>
<evidence type="ECO:0000313" key="7">
    <source>
        <dbReference type="Proteomes" id="UP000003280"/>
    </source>
</evidence>
<dbReference type="HOGENOM" id="CLU_000604_1_11_9"/>
<dbReference type="Proteomes" id="UP000003280">
    <property type="component" value="Unassembled WGS sequence"/>
</dbReference>
<evidence type="ECO:0000256" key="2">
    <source>
        <dbReference type="ARBA" id="ARBA00022448"/>
    </source>
</evidence>
<evidence type="ECO:0000256" key="4">
    <source>
        <dbReference type="ARBA" id="ARBA00022840"/>
    </source>
</evidence>